<reference evidence="1 2" key="1">
    <citation type="submission" date="2021-01" db="EMBL/GenBank/DDBJ databases">
        <title>FDA dAtabase for Regulatory Grade micrObial Sequences (FDA-ARGOS): Supporting development and validation of Infectious Disease Dx tests.</title>
        <authorList>
            <person name="Sproer C."/>
            <person name="Gronow S."/>
            <person name="Severitt S."/>
            <person name="Schroder I."/>
            <person name="Tallon L."/>
            <person name="Sadzewicz L."/>
            <person name="Zhao X."/>
            <person name="Boylan J."/>
            <person name="Ott S."/>
            <person name="Bowen H."/>
            <person name="Vavikolanu K."/>
            <person name="Mehta A."/>
            <person name="Aluvathingal J."/>
            <person name="Nadendla S."/>
            <person name="Lowell S."/>
            <person name="Myers T."/>
            <person name="Yan Y."/>
            <person name="Sichtig H."/>
        </authorList>
    </citation>
    <scope>NUCLEOTIDE SEQUENCE [LARGE SCALE GENOMIC DNA]</scope>
    <source>
        <strain evidence="1 2">FDAARGOS_1131</strain>
    </source>
</reference>
<accession>A0A9Q6ZA75</accession>
<dbReference type="EMBL" id="CP068108">
    <property type="protein sequence ID" value="QQT99759.1"/>
    <property type="molecule type" value="Genomic_DNA"/>
</dbReference>
<dbReference type="RefSeq" id="WP_002988126.1">
    <property type="nucleotide sequence ID" value="NZ_CP068108.1"/>
</dbReference>
<protein>
    <submittedName>
        <fullName evidence="1">Uncharacterized protein</fullName>
    </submittedName>
</protein>
<sequence>MYFNFGDVVVFKTHPYTSRNQNIKIGGYADYTSPLMVVNKRTENKYFDSITREKIGEILECVYYNSKTGKYESKRISSLDLVKCEDKVLAEERKKLLHDIDINFEINKKKTLESQDKEITVKEIETHIKSNYFNVKVVLKSVDIELHKEKINREKDNGELIVTNHLDFLPPVMTVIGYRFYDEKNKFCQIEGKPLLEFKCKWFNSQLKTYSEEYLKVDTLYKIDLGLEVGENSDKRNLLEDYSSYIDSNYYHQIKLKEPFELEEIGLDVGKTEIRNTLVQIEDITFKHYFYMALVDDLLKNKKDSILVSQINKIPDNELWGTRFPDYLNRRSTSIFSFEFKAGEYYYISYADKFNRFSKRVIKVREVSLFVSDKNKLIEDIGLNRKTMNNNEKKLKDILSSEYNMFSIKLNLDNNMVGISIDSEQIKVTTSNTILHHSSVSILLETNCLLRKGKIRHFRLDGIYEIQSIKNGSDWFEEEILYVSE</sequence>
<gene>
    <name evidence="1" type="ORF">I6I88_16565</name>
</gene>
<proteinExistence type="predicted"/>
<organism evidence="1 2">
    <name type="scientific">Myroides odoratus</name>
    <name type="common">Flavobacterium odoratum</name>
    <dbReference type="NCBI Taxonomy" id="256"/>
    <lineage>
        <taxon>Bacteria</taxon>
        <taxon>Pseudomonadati</taxon>
        <taxon>Bacteroidota</taxon>
        <taxon>Flavobacteriia</taxon>
        <taxon>Flavobacteriales</taxon>
        <taxon>Flavobacteriaceae</taxon>
        <taxon>Myroides</taxon>
    </lineage>
</organism>
<evidence type="ECO:0000313" key="1">
    <source>
        <dbReference type="EMBL" id="QQT99759.1"/>
    </source>
</evidence>
<dbReference type="Proteomes" id="UP000596202">
    <property type="component" value="Chromosome"/>
</dbReference>
<dbReference type="OrthoDB" id="918051at2"/>
<dbReference type="AlphaFoldDB" id="A0A9Q6ZA75"/>
<evidence type="ECO:0000313" key="2">
    <source>
        <dbReference type="Proteomes" id="UP000596202"/>
    </source>
</evidence>
<dbReference type="GeneID" id="93529295"/>
<name>A0A9Q6ZA75_MYROD</name>